<feature type="region of interest" description="Disordered" evidence="6">
    <location>
        <begin position="1"/>
        <end position="35"/>
    </location>
</feature>
<evidence type="ECO:0000259" key="7">
    <source>
        <dbReference type="Pfam" id="PF00082"/>
    </source>
</evidence>
<gene>
    <name evidence="8" type="ORF">AB2B41_15105</name>
</gene>
<evidence type="ECO:0000256" key="6">
    <source>
        <dbReference type="SAM" id="MobiDB-lite"/>
    </source>
</evidence>
<evidence type="ECO:0000256" key="4">
    <source>
        <dbReference type="ARBA" id="ARBA00022825"/>
    </source>
</evidence>
<evidence type="ECO:0000313" key="9">
    <source>
        <dbReference type="Proteomes" id="UP001556098"/>
    </source>
</evidence>
<comment type="caution">
    <text evidence="8">The sequence shown here is derived from an EMBL/GenBank/DDBJ whole genome shotgun (WGS) entry which is preliminary data.</text>
</comment>
<organism evidence="8 9">
    <name type="scientific">Sulfitobacter sediminis</name>
    <dbReference type="NCBI Taxonomy" id="3234186"/>
    <lineage>
        <taxon>Bacteria</taxon>
        <taxon>Pseudomonadati</taxon>
        <taxon>Pseudomonadota</taxon>
        <taxon>Alphaproteobacteria</taxon>
        <taxon>Rhodobacterales</taxon>
        <taxon>Roseobacteraceae</taxon>
        <taxon>Sulfitobacter</taxon>
    </lineage>
</organism>
<keyword evidence="3" id="KW-0378">Hydrolase</keyword>
<dbReference type="PANTHER" id="PTHR43806">
    <property type="entry name" value="PEPTIDASE S8"/>
    <property type="match status" value="1"/>
</dbReference>
<evidence type="ECO:0000256" key="3">
    <source>
        <dbReference type="ARBA" id="ARBA00022801"/>
    </source>
</evidence>
<comment type="caution">
    <text evidence="5">Lacks conserved residue(s) required for the propagation of feature annotation.</text>
</comment>
<dbReference type="PROSITE" id="PS51892">
    <property type="entry name" value="SUBTILASE"/>
    <property type="match status" value="1"/>
</dbReference>
<dbReference type="RefSeq" id="WP_367878643.1">
    <property type="nucleotide sequence ID" value="NZ_JBFNXX010000011.1"/>
</dbReference>
<dbReference type="SUPFAM" id="SSF52743">
    <property type="entry name" value="Subtilisin-like"/>
    <property type="match status" value="1"/>
</dbReference>
<dbReference type="PANTHER" id="PTHR43806:SF11">
    <property type="entry name" value="CEREVISIN-RELATED"/>
    <property type="match status" value="1"/>
</dbReference>
<dbReference type="Gene3D" id="3.40.50.200">
    <property type="entry name" value="Peptidase S8/S53 domain"/>
    <property type="match status" value="1"/>
</dbReference>
<dbReference type="EMBL" id="JBFNXX010000011">
    <property type="protein sequence ID" value="MEW9920941.1"/>
    <property type="molecule type" value="Genomic_DNA"/>
</dbReference>
<evidence type="ECO:0000313" key="8">
    <source>
        <dbReference type="EMBL" id="MEW9920941.1"/>
    </source>
</evidence>
<evidence type="ECO:0000256" key="2">
    <source>
        <dbReference type="ARBA" id="ARBA00022670"/>
    </source>
</evidence>
<dbReference type="InterPro" id="IPR050131">
    <property type="entry name" value="Peptidase_S8_subtilisin-like"/>
</dbReference>
<evidence type="ECO:0000256" key="5">
    <source>
        <dbReference type="PROSITE-ProRule" id="PRU01240"/>
    </source>
</evidence>
<evidence type="ECO:0000256" key="1">
    <source>
        <dbReference type="ARBA" id="ARBA00011073"/>
    </source>
</evidence>
<keyword evidence="2" id="KW-0645">Protease</keyword>
<dbReference type="Proteomes" id="UP001556098">
    <property type="component" value="Unassembled WGS sequence"/>
</dbReference>
<comment type="similarity">
    <text evidence="1 5">Belongs to the peptidase S8 family.</text>
</comment>
<reference evidence="8 9" key="1">
    <citation type="submission" date="2024-07" db="EMBL/GenBank/DDBJ databases">
        <title>Marimonas sp.nov., isolated from tidal-flat sediment.</title>
        <authorList>
            <person name="Jayan J.N."/>
            <person name="Lee S.S."/>
        </authorList>
    </citation>
    <scope>NUCLEOTIDE SEQUENCE [LARGE SCALE GENOMIC DNA]</scope>
    <source>
        <strain evidence="8 9">MJW-29</strain>
    </source>
</reference>
<dbReference type="PRINTS" id="PR00723">
    <property type="entry name" value="SUBTILISIN"/>
</dbReference>
<protein>
    <submittedName>
        <fullName evidence="8">S8 family serine peptidase</fullName>
    </submittedName>
</protein>
<dbReference type="InterPro" id="IPR000209">
    <property type="entry name" value="Peptidase_S8/S53_dom"/>
</dbReference>
<accession>A0ABV3RQK0</accession>
<dbReference type="Pfam" id="PF00082">
    <property type="entry name" value="Peptidase_S8"/>
    <property type="match status" value="1"/>
</dbReference>
<sequence>MGSTRVDKKEGDKDLAQDSYNSLERGGVPEGRDPLSVELVTAAPTTSEAMRARVAAALPDAAFDVEATFDAEEDRYFFVDFPDIDPHGQEIKVFEFARALRRDTDAQESNPVLPDSLFGAHHVAGENEGLFSFCETPRDNGRPFGWHHPEIDTIGAWQHTRGDGSVVAVIDTGYSDHAELQGVTTSTGEINLVEGGTDAHDQFSTGLLKNPGHGTLVMSVVASRGTANSAGQTGAPGAVTGTAPAAKVMPIRAIRSVIDFNQRRIATAIDHAVANGAAVIAMALGGPTRVASTEAALRRAANAGVVIVCAAGNCWPAVVFPAAYAPLGVCTAVAALQPDRRPWKKSGRGGQVSFSAFGEQVWGAAKNKASDPDGGIRASQGTTLATSMTAGVAALWVAKHGGRAALKQIADQRGTTVQAMWISCATRNMQPPAVWNGALDLGAGVLNAHAALEADLPGATEAPAAPEAEAVSTLNILQMHLAGSSEAIAAEAVTAEMADLAPELIWLSYRRGAMKRMLETDSEAALSEDVPSPAVAAALAASPALRSAIGG</sequence>
<feature type="domain" description="Peptidase S8/S53" evidence="7">
    <location>
        <begin position="162"/>
        <end position="402"/>
    </location>
</feature>
<keyword evidence="9" id="KW-1185">Reference proteome</keyword>
<proteinExistence type="inferred from homology"/>
<feature type="compositionally biased region" description="Basic and acidic residues" evidence="6">
    <location>
        <begin position="1"/>
        <end position="16"/>
    </location>
</feature>
<keyword evidence="4" id="KW-0720">Serine protease</keyword>
<name>A0ABV3RQK0_9RHOB</name>
<dbReference type="InterPro" id="IPR036852">
    <property type="entry name" value="Peptidase_S8/S53_dom_sf"/>
</dbReference>
<dbReference type="InterPro" id="IPR015500">
    <property type="entry name" value="Peptidase_S8_subtilisin-rel"/>
</dbReference>